<evidence type="ECO:0000256" key="6">
    <source>
        <dbReference type="ARBA" id="ARBA00022840"/>
    </source>
</evidence>
<keyword evidence="5" id="KW-0418">Kinase</keyword>
<dbReference type="PANTHER" id="PTHR43289">
    <property type="entry name" value="MITOGEN-ACTIVATED PROTEIN KINASE KINASE KINASE 20-RELATED"/>
    <property type="match status" value="1"/>
</dbReference>
<dbReference type="FunFam" id="3.30.200.20:FF:000348">
    <property type="entry name" value="Serine/threonine protein kinase"/>
    <property type="match status" value="1"/>
</dbReference>
<keyword evidence="2" id="KW-0723">Serine/threonine-protein kinase</keyword>
<accession>X0Q086</accession>
<dbReference type="CDD" id="cd14014">
    <property type="entry name" value="STKc_PknB_like"/>
    <property type="match status" value="1"/>
</dbReference>
<feature type="binding site" evidence="7">
    <location>
        <position position="46"/>
    </location>
    <ligand>
        <name>ATP</name>
        <dbReference type="ChEBI" id="CHEBI:30616"/>
    </ligand>
</feature>
<evidence type="ECO:0000259" key="9">
    <source>
        <dbReference type="PROSITE" id="PS50011"/>
    </source>
</evidence>
<name>X0Q086_RHOWR</name>
<evidence type="ECO:0000256" key="2">
    <source>
        <dbReference type="ARBA" id="ARBA00022527"/>
    </source>
</evidence>
<organism evidence="10 11">
    <name type="scientific">Rhodococcus wratislaviensis NBRC 100605</name>
    <dbReference type="NCBI Taxonomy" id="1219028"/>
    <lineage>
        <taxon>Bacteria</taxon>
        <taxon>Bacillati</taxon>
        <taxon>Actinomycetota</taxon>
        <taxon>Actinomycetes</taxon>
        <taxon>Mycobacteriales</taxon>
        <taxon>Nocardiaceae</taxon>
        <taxon>Rhodococcus</taxon>
    </lineage>
</organism>
<gene>
    <name evidence="10" type="ORF">RW1_081_00060</name>
</gene>
<feature type="compositionally biased region" description="Pro residues" evidence="8">
    <location>
        <begin position="338"/>
        <end position="363"/>
    </location>
</feature>
<dbReference type="InterPro" id="IPR011009">
    <property type="entry name" value="Kinase-like_dom_sf"/>
</dbReference>
<evidence type="ECO:0000313" key="11">
    <source>
        <dbReference type="Proteomes" id="UP000019491"/>
    </source>
</evidence>
<keyword evidence="11" id="KW-1185">Reference proteome</keyword>
<evidence type="ECO:0000256" key="7">
    <source>
        <dbReference type="PROSITE-ProRule" id="PRU10141"/>
    </source>
</evidence>
<keyword evidence="4 7" id="KW-0547">Nucleotide-binding</keyword>
<evidence type="ECO:0000256" key="1">
    <source>
        <dbReference type="ARBA" id="ARBA00012513"/>
    </source>
</evidence>
<sequence length="584" mass="62474">MGESVEPARVGEHFGHYRLDKLLGRGGMGEVYEAYDEDKDRVVALKLLLKGLAEDSTYRKRFKRESHAAARLQEPHVIPIHDYGEIDGILFIDMRLVRGEHLGRLIAEHGILPPARAVNIIGQTASALDAAHADGLIHRDITPGNILVTRDDFAYLVDFGITKEAGAESITMTNTMIGTLAYMAPERFAEDAATPSVDIYSLTCVLHQCLTGSQPYPTSSVPVAVNHHLNSRIPRPSSIRPGVPVAFDPVIRRGMAKKPEERYRSAGELAAAAHAALTAPVRLHSREPTLRAGPPIPRSLLGNPPTAPWPSLRQPDQATAPPTQPDIVDPSGGERPPSFLPPGGPPPMGPPPGGPPPIVPPPRGKAQPVGARGKRSRYLAATLLVLAVLGGFWFFTTRSGDDEGQGGGATTTRTASKTASATVPTTAPTTRPPTTTPVAQMPGPATPVTVLFGRLPQGYSPANCSPGDFYEPAIAGLDCRAYPAPGGPTGARMYLYGNVPDVETSLREVVTDQAHSPLACPGGGQDPADWYRPNDPTKTAVGQYVCAQSEGHPRIIWTNEHEQTMGIADGPDMPALFTWWEQNR</sequence>
<dbReference type="InterPro" id="IPR008266">
    <property type="entry name" value="Tyr_kinase_AS"/>
</dbReference>
<dbReference type="RefSeq" id="WP_037241077.1">
    <property type="nucleotide sequence ID" value="NZ_BAWF01000081.1"/>
</dbReference>
<feature type="region of interest" description="Disordered" evidence="8">
    <location>
        <begin position="280"/>
        <end position="372"/>
    </location>
</feature>
<dbReference type="PROSITE" id="PS50011">
    <property type="entry name" value="PROTEIN_KINASE_DOM"/>
    <property type="match status" value="1"/>
</dbReference>
<feature type="compositionally biased region" description="Low complexity" evidence="8">
    <location>
        <begin position="410"/>
        <end position="429"/>
    </location>
</feature>
<dbReference type="PANTHER" id="PTHR43289:SF6">
    <property type="entry name" value="SERINE_THREONINE-PROTEIN KINASE NEKL-3"/>
    <property type="match status" value="1"/>
</dbReference>
<keyword evidence="3" id="KW-0808">Transferase</keyword>
<dbReference type="InterPro" id="IPR017441">
    <property type="entry name" value="Protein_kinase_ATP_BS"/>
</dbReference>
<dbReference type="PROSITE" id="PS00109">
    <property type="entry name" value="PROTEIN_KINASE_TYR"/>
    <property type="match status" value="1"/>
</dbReference>
<feature type="domain" description="Protein kinase" evidence="9">
    <location>
        <begin position="17"/>
        <end position="277"/>
    </location>
</feature>
<protein>
    <recommendedName>
        <fullName evidence="1">non-specific serine/threonine protein kinase</fullName>
        <ecNumber evidence="1">2.7.11.1</ecNumber>
    </recommendedName>
</protein>
<dbReference type="EMBL" id="BAWF01000081">
    <property type="protein sequence ID" value="GAF49409.1"/>
    <property type="molecule type" value="Genomic_DNA"/>
</dbReference>
<dbReference type="InterPro" id="IPR000719">
    <property type="entry name" value="Prot_kinase_dom"/>
</dbReference>
<evidence type="ECO:0000256" key="8">
    <source>
        <dbReference type="SAM" id="MobiDB-lite"/>
    </source>
</evidence>
<evidence type="ECO:0000313" key="10">
    <source>
        <dbReference type="EMBL" id="GAF49409.1"/>
    </source>
</evidence>
<dbReference type="Gene3D" id="1.10.510.10">
    <property type="entry name" value="Transferase(Phosphotransferase) domain 1"/>
    <property type="match status" value="1"/>
</dbReference>
<dbReference type="SUPFAM" id="SSF56112">
    <property type="entry name" value="Protein kinase-like (PK-like)"/>
    <property type="match status" value="1"/>
</dbReference>
<dbReference type="GO" id="GO:0005524">
    <property type="term" value="F:ATP binding"/>
    <property type="evidence" value="ECO:0007669"/>
    <property type="project" value="UniProtKB-UniRule"/>
</dbReference>
<dbReference type="EC" id="2.7.11.1" evidence="1"/>
<feature type="region of interest" description="Disordered" evidence="8">
    <location>
        <begin position="398"/>
        <end position="443"/>
    </location>
</feature>
<reference evidence="10 11" key="1">
    <citation type="submission" date="2014-02" db="EMBL/GenBank/DDBJ databases">
        <title>Whole genome shotgun sequence of Rhodococcus wratislaviensis NBRC 100605.</title>
        <authorList>
            <person name="Hosoyama A."/>
            <person name="Tsuchikane K."/>
            <person name="Yoshida I."/>
            <person name="Ohji S."/>
            <person name="Ichikawa N."/>
            <person name="Yamazoe A."/>
            <person name="Fujita N."/>
        </authorList>
    </citation>
    <scope>NUCLEOTIDE SEQUENCE [LARGE SCALE GENOMIC DNA]</scope>
    <source>
        <strain evidence="10 11">NBRC 100605</strain>
    </source>
</reference>
<dbReference type="FunFam" id="1.10.510.10:FF:000021">
    <property type="entry name" value="Serine/threonine protein kinase"/>
    <property type="match status" value="1"/>
</dbReference>
<dbReference type="Pfam" id="PF00069">
    <property type="entry name" value="Pkinase"/>
    <property type="match status" value="1"/>
</dbReference>
<dbReference type="PROSITE" id="PS00107">
    <property type="entry name" value="PROTEIN_KINASE_ATP"/>
    <property type="match status" value="1"/>
</dbReference>
<evidence type="ECO:0000256" key="5">
    <source>
        <dbReference type="ARBA" id="ARBA00022777"/>
    </source>
</evidence>
<evidence type="ECO:0000256" key="3">
    <source>
        <dbReference type="ARBA" id="ARBA00022679"/>
    </source>
</evidence>
<keyword evidence="6 7" id="KW-0067">ATP-binding</keyword>
<proteinExistence type="predicted"/>
<dbReference type="Gene3D" id="3.30.200.20">
    <property type="entry name" value="Phosphorylase Kinase, domain 1"/>
    <property type="match status" value="1"/>
</dbReference>
<dbReference type="AlphaFoldDB" id="X0Q086"/>
<comment type="caution">
    <text evidence="10">The sequence shown here is derived from an EMBL/GenBank/DDBJ whole genome shotgun (WGS) entry which is preliminary data.</text>
</comment>
<dbReference type="GO" id="GO:0004674">
    <property type="term" value="F:protein serine/threonine kinase activity"/>
    <property type="evidence" value="ECO:0007669"/>
    <property type="project" value="UniProtKB-KW"/>
</dbReference>
<evidence type="ECO:0000256" key="4">
    <source>
        <dbReference type="ARBA" id="ARBA00022741"/>
    </source>
</evidence>
<dbReference type="Proteomes" id="UP000019491">
    <property type="component" value="Unassembled WGS sequence"/>
</dbReference>